<dbReference type="Pfam" id="PF08447">
    <property type="entry name" value="PAS_3"/>
    <property type="match status" value="1"/>
</dbReference>
<dbReference type="SMART" id="SM00086">
    <property type="entry name" value="PAC"/>
    <property type="match status" value="1"/>
</dbReference>
<evidence type="ECO:0000259" key="3">
    <source>
        <dbReference type="PROSITE" id="PS50113"/>
    </source>
</evidence>
<reference evidence="6" key="1">
    <citation type="journal article" date="2015" name="Genome Announc.">
        <title>High-Quality Draft Genome Sequence of Desulfovibrio carbinoliphilus FW-101-2B, an Organic Acid-Oxidizing Sulfate-Reducing Bacterium Isolated from Uranium(VI)-Contaminated Groundwater.</title>
        <authorList>
            <person name="Ramsay B.D."/>
            <person name="Hwang C."/>
            <person name="Woo H.L."/>
            <person name="Carroll S.L."/>
            <person name="Lucas S."/>
            <person name="Han J."/>
            <person name="Lapidus A.L."/>
            <person name="Cheng J.F."/>
            <person name="Goodwin L.A."/>
            <person name="Pitluck S."/>
            <person name="Peters L."/>
            <person name="Chertkov O."/>
            <person name="Held B."/>
            <person name="Detter J.C."/>
            <person name="Han C.S."/>
            <person name="Tapia R."/>
            <person name="Land M.L."/>
            <person name="Hauser L.J."/>
            <person name="Kyrpides N.C."/>
            <person name="Ivanova N.N."/>
            <person name="Mikhailova N."/>
            <person name="Pagani I."/>
            <person name="Woyke T."/>
            <person name="Arkin A.P."/>
            <person name="Dehal P."/>
            <person name="Chivian D."/>
            <person name="Criddle C.S."/>
            <person name="Wu W."/>
            <person name="Chakraborty R."/>
            <person name="Hazen T.C."/>
            <person name="Fields M.W."/>
        </authorList>
    </citation>
    <scope>NUCLEOTIDE SEQUENCE [LARGE SCALE GENOMIC DNA]</scope>
    <source>
        <strain evidence="6">FW-101-2B</strain>
    </source>
</reference>
<dbReference type="Pfam" id="PF00990">
    <property type="entry name" value="GGDEF"/>
    <property type="match status" value="1"/>
</dbReference>
<organism evidence="5 6">
    <name type="scientific">Solidesulfovibrio carbinoliphilus subsp. oakridgensis</name>
    <dbReference type="NCBI Taxonomy" id="694327"/>
    <lineage>
        <taxon>Bacteria</taxon>
        <taxon>Pseudomonadati</taxon>
        <taxon>Thermodesulfobacteriota</taxon>
        <taxon>Desulfovibrionia</taxon>
        <taxon>Desulfovibrionales</taxon>
        <taxon>Desulfovibrionaceae</taxon>
        <taxon>Solidesulfovibrio</taxon>
    </lineage>
</organism>
<dbReference type="InterPro" id="IPR035965">
    <property type="entry name" value="PAS-like_dom_sf"/>
</dbReference>
<sequence length="348" mass="37914">MDADSRSRKKLAAELAVLSRRVAELEEQHRECLETEQALRQSEERYRRLLESVTDYVYTVTVRDGVPVATSHGPNCVAVTGYTAGEYAENPLLWLTMVPDEDRGAVLAHAEKVLCGEAAPFEHRIIHKDGSIRYVRNTPVVHRDASGALVAYDGIINDITERRRAEELITRMSLHDGLTGLPNRALYMDRLRQTLSLAERQGERVAVYFIDLDRFKGVNDDYGHEAGDKVLAEAARRLVACVRRSDTVARIGGDEFVALTPGVGDPANAEAIAGKMVAAMREPFTVLGHICQLGASVGLALFPEDAGRGGLLLRLADAAMYAAKKAGGGDGWRRTGAAPAAFQSNSSE</sequence>
<evidence type="ECO:0000313" key="5">
    <source>
        <dbReference type="EMBL" id="EHJ48058.1"/>
    </source>
</evidence>
<dbReference type="HOGENOM" id="CLU_000445_11_4_7"/>
<evidence type="ECO:0000259" key="4">
    <source>
        <dbReference type="PROSITE" id="PS50887"/>
    </source>
</evidence>
<feature type="domain" description="GGDEF" evidence="4">
    <location>
        <begin position="203"/>
        <end position="337"/>
    </location>
</feature>
<dbReference type="InterPro" id="IPR013655">
    <property type="entry name" value="PAS_fold_3"/>
</dbReference>
<gene>
    <name evidence="5" type="ORF">DFW101_2052</name>
</gene>
<dbReference type="SUPFAM" id="SSF55785">
    <property type="entry name" value="PYP-like sensor domain (PAS domain)"/>
    <property type="match status" value="1"/>
</dbReference>
<dbReference type="PANTHER" id="PTHR44757:SF2">
    <property type="entry name" value="BIOFILM ARCHITECTURE MAINTENANCE PROTEIN MBAA"/>
    <property type="match status" value="1"/>
</dbReference>
<dbReference type="STRING" id="694327.DFW101_2052"/>
<dbReference type="InterPro" id="IPR001610">
    <property type="entry name" value="PAC"/>
</dbReference>
<evidence type="ECO:0000256" key="2">
    <source>
        <dbReference type="SAM" id="MobiDB-lite"/>
    </source>
</evidence>
<accession>G7Q844</accession>
<dbReference type="OrthoDB" id="5333838at2"/>
<dbReference type="NCBIfam" id="TIGR00254">
    <property type="entry name" value="GGDEF"/>
    <property type="match status" value="1"/>
</dbReference>
<dbReference type="InterPro" id="IPR043128">
    <property type="entry name" value="Rev_trsase/Diguanyl_cyclase"/>
</dbReference>
<feature type="coiled-coil region" evidence="1">
    <location>
        <begin position="8"/>
        <end position="52"/>
    </location>
</feature>
<dbReference type="PROSITE" id="PS50887">
    <property type="entry name" value="GGDEF"/>
    <property type="match status" value="1"/>
</dbReference>
<dbReference type="Gene3D" id="3.30.450.20">
    <property type="entry name" value="PAS domain"/>
    <property type="match status" value="1"/>
</dbReference>
<evidence type="ECO:0000256" key="1">
    <source>
        <dbReference type="SAM" id="Coils"/>
    </source>
</evidence>
<keyword evidence="1" id="KW-0175">Coiled coil</keyword>
<dbReference type="PANTHER" id="PTHR44757">
    <property type="entry name" value="DIGUANYLATE CYCLASE DGCP"/>
    <property type="match status" value="1"/>
</dbReference>
<feature type="domain" description="PAC" evidence="3">
    <location>
        <begin position="119"/>
        <end position="171"/>
    </location>
</feature>
<dbReference type="SMART" id="SM00267">
    <property type="entry name" value="GGDEF"/>
    <property type="match status" value="1"/>
</dbReference>
<dbReference type="eggNOG" id="COG5001">
    <property type="taxonomic scope" value="Bacteria"/>
</dbReference>
<evidence type="ECO:0000313" key="6">
    <source>
        <dbReference type="Proteomes" id="UP000004662"/>
    </source>
</evidence>
<dbReference type="EMBL" id="CM001368">
    <property type="protein sequence ID" value="EHJ48058.1"/>
    <property type="molecule type" value="Genomic_DNA"/>
</dbReference>
<protein>
    <submittedName>
        <fullName evidence="5">Diguanylate cyclase with PAS/PAC sensor</fullName>
    </submittedName>
</protein>
<dbReference type="InterPro" id="IPR029787">
    <property type="entry name" value="Nucleotide_cyclase"/>
</dbReference>
<feature type="region of interest" description="Disordered" evidence="2">
    <location>
        <begin position="328"/>
        <end position="348"/>
    </location>
</feature>
<dbReference type="NCBIfam" id="TIGR00229">
    <property type="entry name" value="sensory_box"/>
    <property type="match status" value="1"/>
</dbReference>
<proteinExistence type="predicted"/>
<dbReference type="InterPro" id="IPR000014">
    <property type="entry name" value="PAS"/>
</dbReference>
<keyword evidence="6" id="KW-1185">Reference proteome</keyword>
<dbReference type="AlphaFoldDB" id="G7Q844"/>
<dbReference type="InterPro" id="IPR052155">
    <property type="entry name" value="Biofilm_reg_signaling"/>
</dbReference>
<dbReference type="InterPro" id="IPR000700">
    <property type="entry name" value="PAS-assoc_C"/>
</dbReference>
<dbReference type="CDD" id="cd01949">
    <property type="entry name" value="GGDEF"/>
    <property type="match status" value="1"/>
</dbReference>
<name>G7Q844_9BACT</name>
<dbReference type="InterPro" id="IPR000160">
    <property type="entry name" value="GGDEF_dom"/>
</dbReference>
<dbReference type="Proteomes" id="UP000004662">
    <property type="component" value="Chromosome"/>
</dbReference>
<dbReference type="SUPFAM" id="SSF55073">
    <property type="entry name" value="Nucleotide cyclase"/>
    <property type="match status" value="1"/>
</dbReference>
<dbReference type="RefSeq" id="WP_009181442.1">
    <property type="nucleotide sequence ID" value="NZ_CM001368.1"/>
</dbReference>
<dbReference type="PROSITE" id="PS50113">
    <property type="entry name" value="PAC"/>
    <property type="match status" value="1"/>
</dbReference>
<dbReference type="Gene3D" id="3.30.70.270">
    <property type="match status" value="1"/>
</dbReference>
<dbReference type="CDD" id="cd00130">
    <property type="entry name" value="PAS"/>
    <property type="match status" value="1"/>
</dbReference>